<dbReference type="InterPro" id="IPR004827">
    <property type="entry name" value="bZIP"/>
</dbReference>
<dbReference type="STRING" id="478820.A0A196SIH2"/>
<feature type="coiled-coil region" evidence="1">
    <location>
        <begin position="161"/>
        <end position="203"/>
    </location>
</feature>
<evidence type="ECO:0000259" key="3">
    <source>
        <dbReference type="PROSITE" id="PS50217"/>
    </source>
</evidence>
<feature type="compositionally biased region" description="Basic and acidic residues" evidence="2">
    <location>
        <begin position="326"/>
        <end position="341"/>
    </location>
</feature>
<dbReference type="SMART" id="SM00338">
    <property type="entry name" value="BRLZ"/>
    <property type="match status" value="1"/>
</dbReference>
<keyword evidence="1" id="KW-0175">Coiled coil</keyword>
<feature type="compositionally biased region" description="Basic and acidic residues" evidence="2">
    <location>
        <begin position="144"/>
        <end position="158"/>
    </location>
</feature>
<feature type="domain" description="BZIP" evidence="3">
    <location>
        <begin position="151"/>
        <end position="197"/>
    </location>
</feature>
<evidence type="ECO:0000313" key="5">
    <source>
        <dbReference type="Proteomes" id="UP000078348"/>
    </source>
</evidence>
<reference evidence="4 5" key="1">
    <citation type="submission" date="2016-05" db="EMBL/GenBank/DDBJ databases">
        <title>Nuclear genome of Blastocystis sp. subtype 1 NandII.</title>
        <authorList>
            <person name="Gentekaki E."/>
            <person name="Curtis B."/>
            <person name="Stairs C."/>
            <person name="Eme L."/>
            <person name="Herman E."/>
            <person name="Klimes V."/>
            <person name="Arias M.C."/>
            <person name="Elias M."/>
            <person name="Hilliou F."/>
            <person name="Klute M."/>
            <person name="Malik S.-B."/>
            <person name="Pightling A."/>
            <person name="Rachubinski R."/>
            <person name="Salas D."/>
            <person name="Schlacht A."/>
            <person name="Suga H."/>
            <person name="Archibald J."/>
            <person name="Ball S.G."/>
            <person name="Clark G."/>
            <person name="Dacks J."/>
            <person name="Van Der Giezen M."/>
            <person name="Tsaousis A."/>
            <person name="Roger A."/>
        </authorList>
    </citation>
    <scope>NUCLEOTIDE SEQUENCE [LARGE SCALE GENOMIC DNA]</scope>
    <source>
        <strain evidence="5">ATCC 50177 / NandII</strain>
    </source>
</reference>
<accession>A0A196SIH2</accession>
<dbReference type="EMBL" id="LXWW01000057">
    <property type="protein sequence ID" value="OAO16838.1"/>
    <property type="molecule type" value="Genomic_DNA"/>
</dbReference>
<dbReference type="GO" id="GO:0003700">
    <property type="term" value="F:DNA-binding transcription factor activity"/>
    <property type="evidence" value="ECO:0007669"/>
    <property type="project" value="InterPro"/>
</dbReference>
<feature type="region of interest" description="Disordered" evidence="2">
    <location>
        <begin position="131"/>
        <end position="158"/>
    </location>
</feature>
<feature type="region of interest" description="Disordered" evidence="2">
    <location>
        <begin position="308"/>
        <end position="341"/>
    </location>
</feature>
<protein>
    <recommendedName>
        <fullName evidence="3">BZIP domain-containing protein</fullName>
    </recommendedName>
</protein>
<dbReference type="Gene3D" id="1.20.5.170">
    <property type="match status" value="1"/>
</dbReference>
<organism evidence="4 5">
    <name type="scientific">Blastocystis sp. subtype 1 (strain ATCC 50177 / NandII)</name>
    <dbReference type="NCBI Taxonomy" id="478820"/>
    <lineage>
        <taxon>Eukaryota</taxon>
        <taxon>Sar</taxon>
        <taxon>Stramenopiles</taxon>
        <taxon>Bigyra</taxon>
        <taxon>Opalozoa</taxon>
        <taxon>Opalinata</taxon>
        <taxon>Blastocystidae</taxon>
        <taxon>Blastocystis</taxon>
    </lineage>
</organism>
<dbReference type="OrthoDB" id="295274at2759"/>
<dbReference type="PROSITE" id="PS50217">
    <property type="entry name" value="BZIP"/>
    <property type="match status" value="1"/>
</dbReference>
<dbReference type="SUPFAM" id="SSF57959">
    <property type="entry name" value="Leucine zipper domain"/>
    <property type="match status" value="1"/>
</dbReference>
<dbReference type="InterPro" id="IPR046347">
    <property type="entry name" value="bZIP_sf"/>
</dbReference>
<evidence type="ECO:0000256" key="1">
    <source>
        <dbReference type="SAM" id="Coils"/>
    </source>
</evidence>
<sequence>MAHTAARVLFVEHFEPNVLGWDTTNPYEDSMLSSFSLHIPDTSTDTADGMNASRQLINDSLEPFALPEPLLPTRQPIPPIHEMAPHGFPGDAAPLDVTMRDNVAFAPPTMSLRQQQSGKPQLPFILPATTIPTKRSGMTGTEPLSKKDEASMKRQKRLEKNREIAKNCRKRKKEKKEALEEEINHLREENNRMRIQLRDDTDDTSRNEQRDNVLKQMRDEMERKNPEGVTRAMKQYMDDWVSFGQKRLMMAEFHLDQLKTLILPSQVTKMCMWAMQQGDEFFDERLNEIRYGGGIWNLLSSKMNADAGAAESHSSEPYGDGSAAGERGRGAEHRGQDSEAHGELHELHARAAEGHCERAGAGAEDQVHVVDRVDCEGTAFEGVNFHDSELPDLCNGRRHDEFTRGGLRVRSLRLF</sequence>
<dbReference type="AlphaFoldDB" id="A0A196SIH2"/>
<comment type="caution">
    <text evidence="4">The sequence shown here is derived from an EMBL/GenBank/DDBJ whole genome shotgun (WGS) entry which is preliminary data.</text>
</comment>
<keyword evidence="5" id="KW-1185">Reference proteome</keyword>
<dbReference type="Proteomes" id="UP000078348">
    <property type="component" value="Unassembled WGS sequence"/>
</dbReference>
<name>A0A196SIH2_BLAHN</name>
<dbReference type="Pfam" id="PF00170">
    <property type="entry name" value="bZIP_1"/>
    <property type="match status" value="1"/>
</dbReference>
<gene>
    <name evidence="4" type="ORF">AV274_1427</name>
</gene>
<evidence type="ECO:0000313" key="4">
    <source>
        <dbReference type="EMBL" id="OAO16838.1"/>
    </source>
</evidence>
<proteinExistence type="predicted"/>
<evidence type="ECO:0000256" key="2">
    <source>
        <dbReference type="SAM" id="MobiDB-lite"/>
    </source>
</evidence>